<dbReference type="PANTHER" id="PTHR33336:SF3">
    <property type="entry name" value="ABM DOMAIN-CONTAINING PROTEIN"/>
    <property type="match status" value="1"/>
</dbReference>
<dbReference type="GO" id="GO:0004497">
    <property type="term" value="F:monooxygenase activity"/>
    <property type="evidence" value="ECO:0007669"/>
    <property type="project" value="UniProtKB-KW"/>
</dbReference>
<dbReference type="Gene3D" id="3.30.70.100">
    <property type="match status" value="1"/>
</dbReference>
<name>A0ABM6PMU5_9MICO</name>
<proteinExistence type="predicted"/>
<dbReference type="Pfam" id="PF03992">
    <property type="entry name" value="ABM"/>
    <property type="match status" value="1"/>
</dbReference>
<sequence length="106" mass="12210">MIFINVKYQVKPEETATFLEKLADYTNACRAEEGCLFFEWYRSTERENEFLLVEMYRDAETGEKHVNAPHFQAGLDAMRPLISETPEIISKDIEGEGWGPMGELAD</sequence>
<keyword evidence="2" id="KW-0560">Oxidoreductase</keyword>
<feature type="domain" description="ABM" evidence="1">
    <location>
        <begin position="2"/>
        <end position="90"/>
    </location>
</feature>
<keyword evidence="3" id="KW-1185">Reference proteome</keyword>
<dbReference type="PANTHER" id="PTHR33336">
    <property type="entry name" value="QUINOL MONOOXYGENASE YGIN-RELATED"/>
    <property type="match status" value="1"/>
</dbReference>
<gene>
    <name evidence="2" type="ORF">COP05_07150</name>
</gene>
<dbReference type="InterPro" id="IPR011008">
    <property type="entry name" value="Dimeric_a/b-barrel"/>
</dbReference>
<dbReference type="RefSeq" id="WP_034372564.1">
    <property type="nucleotide sequence ID" value="NZ_CP023482.1"/>
</dbReference>
<dbReference type="SUPFAM" id="SSF54909">
    <property type="entry name" value="Dimeric alpha+beta barrel"/>
    <property type="match status" value="1"/>
</dbReference>
<keyword evidence="2" id="KW-0503">Monooxygenase</keyword>
<evidence type="ECO:0000313" key="2">
    <source>
        <dbReference type="EMBL" id="ATH96884.1"/>
    </source>
</evidence>
<protein>
    <submittedName>
        <fullName evidence="2">Antibiotic biosynthesis monooxygenase</fullName>
    </submittedName>
</protein>
<dbReference type="PROSITE" id="PS51725">
    <property type="entry name" value="ABM"/>
    <property type="match status" value="1"/>
</dbReference>
<dbReference type="EMBL" id="CP023482">
    <property type="protein sequence ID" value="ATH96884.1"/>
    <property type="molecule type" value="Genomic_DNA"/>
</dbReference>
<evidence type="ECO:0000313" key="3">
    <source>
        <dbReference type="Proteomes" id="UP000815698"/>
    </source>
</evidence>
<dbReference type="InterPro" id="IPR007138">
    <property type="entry name" value="ABM_dom"/>
</dbReference>
<evidence type="ECO:0000259" key="1">
    <source>
        <dbReference type="PROSITE" id="PS51725"/>
    </source>
</evidence>
<organism evidence="2 3">
    <name type="scientific">Dermabacter jinjuensis</name>
    <dbReference type="NCBI Taxonomy" id="1667168"/>
    <lineage>
        <taxon>Bacteria</taxon>
        <taxon>Bacillati</taxon>
        <taxon>Actinomycetota</taxon>
        <taxon>Actinomycetes</taxon>
        <taxon>Micrococcales</taxon>
        <taxon>Dermabacteraceae</taxon>
        <taxon>Dermabacter</taxon>
    </lineage>
</organism>
<dbReference type="InterPro" id="IPR050744">
    <property type="entry name" value="AI-2_Isomerase_LsrG"/>
</dbReference>
<accession>A0ABM6PMU5</accession>
<reference evidence="2 3" key="1">
    <citation type="journal article" date="2016" name="Int. J. Syst. Evol. Microbiol.">
        <title>Dermabacter jinjuensis sp. nov., a novel species of the genus Dermabacter isolated from a clinical specimen.</title>
        <authorList>
            <person name="Park Y.K."/>
            <person name="Lee K.M."/>
            <person name="Lee W.K."/>
            <person name="Cho M.J."/>
            <person name="Lee H.S."/>
            <person name="Cho Y.G."/>
            <person name="Lee Y.C."/>
            <person name="Lee W.K."/>
            <person name="Seong W.K."/>
            <person name="Hwang K.J."/>
        </authorList>
    </citation>
    <scope>NUCLEOTIDE SEQUENCE [LARGE SCALE GENOMIC DNA]</scope>
    <source>
        <strain evidence="2 3">32T</strain>
    </source>
</reference>
<dbReference type="Proteomes" id="UP000815698">
    <property type="component" value="Chromosome"/>
</dbReference>